<sequence length="512" mass="59179">KVIFVRPLRNIHPYHLNSKRLVDMAYAGKFIDRNPTLQAAGFSLFKENEKMKDCFEYEVNKDDALPFVCQTGPLDYKLPPPRIDIYKGFHSDMRECIQPEVDHRFCDVLDKEFKETVYDSYWKKPTGRVPDQDPMLPAGMEYDKECFGRPTPRDVTAAELVSPPKSYLDVMEQSRVGHEMYTKTHDDYEPGEQIRRNYVEPFKQTLVWGKNTSCDPQGGCIKKVMAVKSDEDVLVSKILSDHRHRTKHLVGKVHAPNDNIGCVPEGHAFGRLNKRGMFGVGELLQDCDPSLDKLDLLDELSSINFLRNQIAKRELAFPHRDLLDTFHRIDSNHTNRLPLHTVYEVLPDFELYPDRIPFEALMKRLNIMSSDEMIDFVKMVDILNINVMFPDISKIEDVPKEMLHFETTNQFAQKYHHSEKFDTKGIPTAGVPPRPHISMESLVSPSIFTTYGLEPKEFFIPRSRGFLPTLLERLGYQVDHHQFGEIWNTAKDEKGCVSVYSFLKAFKSLQNC</sequence>
<feature type="domain" description="EFHB C-terminal EF-hand" evidence="1">
    <location>
        <begin position="441"/>
        <end position="510"/>
    </location>
</feature>
<dbReference type="InterPro" id="IPR057428">
    <property type="entry name" value="EFHB_EF-hand_C"/>
</dbReference>
<evidence type="ECO:0000259" key="1">
    <source>
        <dbReference type="Pfam" id="PF25325"/>
    </source>
</evidence>
<dbReference type="EMBL" id="GECU01024130">
    <property type="protein sequence ID" value="JAS83576.1"/>
    <property type="molecule type" value="Transcribed_RNA"/>
</dbReference>
<gene>
    <name evidence="2" type="ORF">g.26577</name>
</gene>
<accession>A0A1B6I9F0</accession>
<dbReference type="Pfam" id="PF25325">
    <property type="entry name" value="EF-hand_EFHB_C"/>
    <property type="match status" value="1"/>
</dbReference>
<protein>
    <recommendedName>
        <fullName evidence="1">EFHB C-terminal EF-hand domain-containing protein</fullName>
    </recommendedName>
</protein>
<proteinExistence type="predicted"/>
<evidence type="ECO:0000313" key="2">
    <source>
        <dbReference type="EMBL" id="JAS83576.1"/>
    </source>
</evidence>
<organism evidence="2">
    <name type="scientific">Homalodisca liturata</name>
    <dbReference type="NCBI Taxonomy" id="320908"/>
    <lineage>
        <taxon>Eukaryota</taxon>
        <taxon>Metazoa</taxon>
        <taxon>Ecdysozoa</taxon>
        <taxon>Arthropoda</taxon>
        <taxon>Hexapoda</taxon>
        <taxon>Insecta</taxon>
        <taxon>Pterygota</taxon>
        <taxon>Neoptera</taxon>
        <taxon>Paraneoptera</taxon>
        <taxon>Hemiptera</taxon>
        <taxon>Auchenorrhyncha</taxon>
        <taxon>Membracoidea</taxon>
        <taxon>Cicadellidae</taxon>
        <taxon>Cicadellinae</taxon>
        <taxon>Proconiini</taxon>
        <taxon>Homalodisca</taxon>
    </lineage>
</organism>
<reference evidence="2" key="1">
    <citation type="submission" date="2015-11" db="EMBL/GenBank/DDBJ databases">
        <title>De novo transcriptome assembly of four potential Pierce s Disease insect vectors from Arizona vineyards.</title>
        <authorList>
            <person name="Tassone E.E."/>
        </authorList>
    </citation>
    <scope>NUCLEOTIDE SEQUENCE</scope>
</reference>
<dbReference type="SUPFAM" id="SSF47473">
    <property type="entry name" value="EF-hand"/>
    <property type="match status" value="1"/>
</dbReference>
<dbReference type="InterPro" id="IPR011992">
    <property type="entry name" value="EF-hand-dom_pair"/>
</dbReference>
<dbReference type="AlphaFoldDB" id="A0A1B6I9F0"/>
<name>A0A1B6I9F0_9HEMI</name>
<feature type="non-terminal residue" evidence="2">
    <location>
        <position position="1"/>
    </location>
</feature>